<evidence type="ECO:0000313" key="11">
    <source>
        <dbReference type="EMBL" id="KAJ5068204.1"/>
    </source>
</evidence>
<comment type="function">
    <text evidence="10">Mediator of sterol homeostasis involved in sterol uptake, trafficking and distribution into membranes.</text>
</comment>
<keyword evidence="6 10" id="KW-1133">Transmembrane helix</keyword>
<dbReference type="AlphaFoldDB" id="A0A9Q0R6Z2"/>
<comment type="subcellular location">
    <subcellularLocation>
        <location evidence="1 10">Endoplasmic reticulum membrane</location>
        <topology evidence="1 10">Multi-pass membrane protein</topology>
    </subcellularLocation>
</comment>
<dbReference type="GO" id="GO:0097036">
    <property type="term" value="P:regulation of plasma membrane sterol distribution"/>
    <property type="evidence" value="ECO:0007669"/>
    <property type="project" value="UniProtKB-UniRule"/>
</dbReference>
<keyword evidence="8 10" id="KW-0443">Lipid metabolism</keyword>
<feature type="transmembrane region" description="Helical" evidence="10">
    <location>
        <begin position="71"/>
        <end position="89"/>
    </location>
</feature>
<organism evidence="11 12">
    <name type="scientific">Anaeramoeba ignava</name>
    <name type="common">Anaerobic marine amoeba</name>
    <dbReference type="NCBI Taxonomy" id="1746090"/>
    <lineage>
        <taxon>Eukaryota</taxon>
        <taxon>Metamonada</taxon>
        <taxon>Anaeramoebidae</taxon>
        <taxon>Anaeramoeba</taxon>
    </lineage>
</organism>
<gene>
    <name evidence="11" type="ORF">M0811_12540</name>
</gene>
<evidence type="ECO:0000256" key="10">
    <source>
        <dbReference type="RuleBase" id="RU368065"/>
    </source>
</evidence>
<comment type="function">
    <text evidence="10">Regulates also the sphingolipid metabolism.</text>
</comment>
<keyword evidence="7 10" id="KW-0445">Lipid transport</keyword>
<dbReference type="InterPro" id="IPR007290">
    <property type="entry name" value="Arv1"/>
</dbReference>
<evidence type="ECO:0000256" key="9">
    <source>
        <dbReference type="ARBA" id="ARBA00023136"/>
    </source>
</evidence>
<proteinExistence type="inferred from homology"/>
<evidence type="ECO:0000256" key="8">
    <source>
        <dbReference type="ARBA" id="ARBA00023098"/>
    </source>
</evidence>
<evidence type="ECO:0000313" key="12">
    <source>
        <dbReference type="Proteomes" id="UP001149090"/>
    </source>
</evidence>
<comment type="similarity">
    <text evidence="2 10">Belongs to the ARV1 family.</text>
</comment>
<feature type="transmembrane region" description="Helical" evidence="10">
    <location>
        <begin position="123"/>
        <end position="149"/>
    </location>
</feature>
<evidence type="ECO:0000256" key="4">
    <source>
        <dbReference type="ARBA" id="ARBA00022692"/>
    </source>
</evidence>
<dbReference type="OrthoDB" id="2192830at2759"/>
<sequence length="256" mass="30284">MLCVHCGHPITQTYRKFQGGQIRLNICPHCHHRADEYIELDNVVKFLDLILLKKEVYRHILFNHFDYQDKFIQKIIIQLAIVMILFITYSKMVFDQRSEDCSILYNECDNAIKIFSRKVKDKLFYFILESAVEMIAYITGILFAIRIYLFLFFRNIILFKYNYVVIALIFSSFGQLFLILPMIWNYNINFFKIIDYFVIISNIVAICVVVEANFLKSGLIVMFGLLFKYFSSKYSINWLANNFGIFGSIPTSEINF</sequence>
<keyword evidence="4 10" id="KW-0812">Transmembrane</keyword>
<evidence type="ECO:0000256" key="5">
    <source>
        <dbReference type="ARBA" id="ARBA00022824"/>
    </source>
</evidence>
<evidence type="ECO:0000256" key="2">
    <source>
        <dbReference type="ARBA" id="ARBA00009187"/>
    </source>
</evidence>
<feature type="transmembrane region" description="Helical" evidence="10">
    <location>
        <begin position="161"/>
        <end position="184"/>
    </location>
</feature>
<evidence type="ECO:0000256" key="1">
    <source>
        <dbReference type="ARBA" id="ARBA00004477"/>
    </source>
</evidence>
<dbReference type="EMBL" id="JAPDFW010000119">
    <property type="protein sequence ID" value="KAJ5068204.1"/>
    <property type="molecule type" value="Genomic_DNA"/>
</dbReference>
<dbReference type="OMA" id="MLDMNVK"/>
<feature type="transmembrane region" description="Helical" evidence="10">
    <location>
        <begin position="196"/>
        <end position="227"/>
    </location>
</feature>
<dbReference type="GO" id="GO:0005789">
    <property type="term" value="C:endoplasmic reticulum membrane"/>
    <property type="evidence" value="ECO:0007669"/>
    <property type="project" value="UniProtKB-SubCell"/>
</dbReference>
<dbReference type="GO" id="GO:0006665">
    <property type="term" value="P:sphingolipid metabolic process"/>
    <property type="evidence" value="ECO:0007669"/>
    <property type="project" value="UniProtKB-UniRule"/>
</dbReference>
<dbReference type="PANTHER" id="PTHR14467:SF0">
    <property type="entry name" value="PROTEIN ARV1"/>
    <property type="match status" value="1"/>
</dbReference>
<dbReference type="Proteomes" id="UP001149090">
    <property type="component" value="Unassembled WGS sequence"/>
</dbReference>
<keyword evidence="12" id="KW-1185">Reference proteome</keyword>
<protein>
    <recommendedName>
        <fullName evidence="10">Protein ARV</fullName>
    </recommendedName>
</protein>
<evidence type="ECO:0000256" key="7">
    <source>
        <dbReference type="ARBA" id="ARBA00023055"/>
    </source>
</evidence>
<comment type="caution">
    <text evidence="11">The sequence shown here is derived from an EMBL/GenBank/DDBJ whole genome shotgun (WGS) entry which is preliminary data.</text>
</comment>
<evidence type="ECO:0000256" key="3">
    <source>
        <dbReference type="ARBA" id="ARBA00022448"/>
    </source>
</evidence>
<accession>A0A9Q0R6Z2</accession>
<dbReference type="GO" id="GO:0016125">
    <property type="term" value="P:sterol metabolic process"/>
    <property type="evidence" value="ECO:0007669"/>
    <property type="project" value="UniProtKB-UniRule"/>
</dbReference>
<dbReference type="GO" id="GO:0032366">
    <property type="term" value="P:intracellular sterol transport"/>
    <property type="evidence" value="ECO:0007669"/>
    <property type="project" value="UniProtKB-UniRule"/>
</dbReference>
<dbReference type="Pfam" id="PF04161">
    <property type="entry name" value="Arv1"/>
    <property type="match status" value="1"/>
</dbReference>
<keyword evidence="10" id="KW-0746">Sphingolipid metabolism</keyword>
<dbReference type="GO" id="GO:0005794">
    <property type="term" value="C:Golgi apparatus"/>
    <property type="evidence" value="ECO:0007669"/>
    <property type="project" value="TreeGrafter"/>
</dbReference>
<evidence type="ECO:0000256" key="6">
    <source>
        <dbReference type="ARBA" id="ARBA00022989"/>
    </source>
</evidence>
<keyword evidence="9 10" id="KW-0472">Membrane</keyword>
<name>A0A9Q0R6Z2_ANAIG</name>
<dbReference type="GO" id="GO:0032541">
    <property type="term" value="C:cortical endoplasmic reticulum"/>
    <property type="evidence" value="ECO:0007669"/>
    <property type="project" value="TreeGrafter"/>
</dbReference>
<keyword evidence="3 10" id="KW-0813">Transport</keyword>
<dbReference type="PANTHER" id="PTHR14467">
    <property type="entry name" value="ARV1"/>
    <property type="match status" value="1"/>
</dbReference>
<reference evidence="11" key="1">
    <citation type="submission" date="2022-10" db="EMBL/GenBank/DDBJ databases">
        <title>Novel sulphate-reducing endosymbionts in the free-living metamonad Anaeramoeba.</title>
        <authorList>
            <person name="Jerlstrom-Hultqvist J."/>
            <person name="Cepicka I."/>
            <person name="Gallot-Lavallee L."/>
            <person name="Salas-Leiva D."/>
            <person name="Curtis B.A."/>
            <person name="Zahonova K."/>
            <person name="Pipaliya S."/>
            <person name="Dacks J."/>
            <person name="Roger A.J."/>
        </authorList>
    </citation>
    <scope>NUCLEOTIDE SEQUENCE</scope>
    <source>
        <strain evidence="11">BMAN</strain>
    </source>
</reference>
<keyword evidence="5 10" id="KW-0256">Endoplasmic reticulum</keyword>